<protein>
    <recommendedName>
        <fullName evidence="3">Uridine kinase</fullName>
    </recommendedName>
</protein>
<evidence type="ECO:0008006" key="3">
    <source>
        <dbReference type="Google" id="ProtNLM"/>
    </source>
</evidence>
<proteinExistence type="predicted"/>
<dbReference type="SUPFAM" id="SSF52540">
    <property type="entry name" value="P-loop containing nucleoside triphosphate hydrolases"/>
    <property type="match status" value="1"/>
</dbReference>
<accession>A0ABP7SIM5</accession>
<evidence type="ECO:0000313" key="2">
    <source>
        <dbReference type="Proteomes" id="UP001501353"/>
    </source>
</evidence>
<dbReference type="InterPro" id="IPR027417">
    <property type="entry name" value="P-loop_NTPase"/>
</dbReference>
<sequence length="188" mass="20232">MVATRVIAIAAPIGGGKSALAEGLTRALGSAMLHFDDYETATRQSVEQLAAWLAAGADIDQLDAPGLAAELTRLRTLATTPELIFEMPLGRAWSATASQIDVLIWIDVPPDLALARRLRDITASAGAQHPARTLAWLNDYLAHYIDTIHAVLAEQLRVVRPRADLILDGRAEPAELVRQVLAFLGKTP</sequence>
<reference evidence="2" key="1">
    <citation type="journal article" date="2019" name="Int. J. Syst. Evol. Microbiol.">
        <title>The Global Catalogue of Microorganisms (GCM) 10K type strain sequencing project: providing services to taxonomists for standard genome sequencing and annotation.</title>
        <authorList>
            <consortium name="The Broad Institute Genomics Platform"/>
            <consortium name="The Broad Institute Genome Sequencing Center for Infectious Disease"/>
            <person name="Wu L."/>
            <person name="Ma J."/>
        </authorList>
    </citation>
    <scope>NUCLEOTIDE SEQUENCE [LARGE SCALE GENOMIC DNA]</scope>
    <source>
        <strain evidence="2">JCM 16673</strain>
    </source>
</reference>
<dbReference type="Proteomes" id="UP001501353">
    <property type="component" value="Unassembled WGS sequence"/>
</dbReference>
<comment type="caution">
    <text evidence="1">The sequence shown here is derived from an EMBL/GenBank/DDBJ whole genome shotgun (WGS) entry which is preliminary data.</text>
</comment>
<keyword evidence="2" id="KW-1185">Reference proteome</keyword>
<gene>
    <name evidence="1" type="ORF">GCM10022212_01970</name>
</gene>
<organism evidence="1 2">
    <name type="scientific">Actimicrobium antarcticum</name>
    <dbReference type="NCBI Taxonomy" id="1051899"/>
    <lineage>
        <taxon>Bacteria</taxon>
        <taxon>Pseudomonadati</taxon>
        <taxon>Pseudomonadota</taxon>
        <taxon>Betaproteobacteria</taxon>
        <taxon>Burkholderiales</taxon>
        <taxon>Oxalobacteraceae</taxon>
        <taxon>Actimicrobium</taxon>
    </lineage>
</organism>
<name>A0ABP7SIM5_9BURK</name>
<dbReference type="EMBL" id="BAAAZE010000001">
    <property type="protein sequence ID" value="GAA4012075.1"/>
    <property type="molecule type" value="Genomic_DNA"/>
</dbReference>
<dbReference type="Gene3D" id="3.40.50.300">
    <property type="entry name" value="P-loop containing nucleotide triphosphate hydrolases"/>
    <property type="match status" value="2"/>
</dbReference>
<evidence type="ECO:0000313" key="1">
    <source>
        <dbReference type="EMBL" id="GAA4012075.1"/>
    </source>
</evidence>